<keyword evidence="10" id="KW-1185">Reference proteome</keyword>
<dbReference type="FunCoup" id="E2A7L9">
    <property type="interactions" value="215"/>
</dbReference>
<evidence type="ECO:0000313" key="10">
    <source>
        <dbReference type="Proteomes" id="UP000000311"/>
    </source>
</evidence>
<feature type="domain" description="B-block binding subunit of TFIIIC" evidence="7">
    <location>
        <begin position="170"/>
        <end position="243"/>
    </location>
</feature>
<dbReference type="PANTHER" id="PTHR15180">
    <property type="entry name" value="GENERAL TRANSCRIPTION FACTOR 3C POLYPEPTIDE 1"/>
    <property type="match status" value="1"/>
</dbReference>
<evidence type="ECO:0000259" key="8">
    <source>
        <dbReference type="Pfam" id="PF24101"/>
    </source>
</evidence>
<evidence type="ECO:0000256" key="3">
    <source>
        <dbReference type="ARBA" id="ARBA00023125"/>
    </source>
</evidence>
<dbReference type="InterPro" id="IPR056467">
    <property type="entry name" value="eWH_GTF3C1"/>
</dbReference>
<dbReference type="InterPro" id="IPR044210">
    <property type="entry name" value="Tfc3-like"/>
</dbReference>
<dbReference type="GO" id="GO:0000127">
    <property type="term" value="C:transcription factor TFIIIC complex"/>
    <property type="evidence" value="ECO:0007669"/>
    <property type="project" value="InterPro"/>
</dbReference>
<dbReference type="GO" id="GO:0003677">
    <property type="term" value="F:DNA binding"/>
    <property type="evidence" value="ECO:0007669"/>
    <property type="project" value="UniProtKB-KW"/>
</dbReference>
<evidence type="ECO:0000313" key="9">
    <source>
        <dbReference type="EMBL" id="EFN70568.1"/>
    </source>
</evidence>
<evidence type="ECO:0000256" key="5">
    <source>
        <dbReference type="ARBA" id="ARBA00023242"/>
    </source>
</evidence>
<evidence type="ECO:0000256" key="6">
    <source>
        <dbReference type="SAM" id="MobiDB-lite"/>
    </source>
</evidence>
<feature type="compositionally biased region" description="Acidic residues" evidence="6">
    <location>
        <begin position="2013"/>
        <end position="2024"/>
    </location>
</feature>
<dbReference type="STRING" id="104421.E2A7L9"/>
<feature type="compositionally biased region" description="Basic and acidic residues" evidence="6">
    <location>
        <begin position="2062"/>
        <end position="2078"/>
    </location>
</feature>
<feature type="compositionally biased region" description="Acidic residues" evidence="6">
    <location>
        <begin position="2083"/>
        <end position="2094"/>
    </location>
</feature>
<dbReference type="GO" id="GO:0005634">
    <property type="term" value="C:nucleus"/>
    <property type="evidence" value="ECO:0007669"/>
    <property type="project" value="UniProtKB-SubCell"/>
</dbReference>
<dbReference type="GO" id="GO:0042791">
    <property type="term" value="P:5S class rRNA transcription by RNA polymerase III"/>
    <property type="evidence" value="ECO:0007669"/>
    <property type="project" value="TreeGrafter"/>
</dbReference>
<feature type="compositionally biased region" description="Basic and acidic residues" evidence="6">
    <location>
        <begin position="1992"/>
        <end position="2008"/>
    </location>
</feature>
<comment type="subcellular location">
    <subcellularLocation>
        <location evidence="1">Nucleus</location>
    </subcellularLocation>
</comment>
<evidence type="ECO:0000256" key="1">
    <source>
        <dbReference type="ARBA" id="ARBA00004123"/>
    </source>
</evidence>
<feature type="compositionally biased region" description="Basic and acidic residues" evidence="6">
    <location>
        <begin position="474"/>
        <end position="498"/>
    </location>
</feature>
<feature type="domain" description="GTF3C1 extended winged-helix" evidence="8">
    <location>
        <begin position="602"/>
        <end position="706"/>
    </location>
</feature>
<dbReference type="CDD" id="cd16169">
    <property type="entry name" value="Tau138_eWH"/>
    <property type="match status" value="1"/>
</dbReference>
<feature type="region of interest" description="Disordered" evidence="6">
    <location>
        <begin position="716"/>
        <end position="742"/>
    </location>
</feature>
<dbReference type="Pfam" id="PF24101">
    <property type="entry name" value="WHD_GTF3C1"/>
    <property type="match status" value="1"/>
</dbReference>
<dbReference type="EMBL" id="GL437352">
    <property type="protein sequence ID" value="EFN70568.1"/>
    <property type="molecule type" value="Genomic_DNA"/>
</dbReference>
<dbReference type="InterPro" id="IPR007309">
    <property type="entry name" value="TFIIIC_Bblock-bd"/>
</dbReference>
<keyword evidence="2" id="KW-0597">Phosphoprotein</keyword>
<feature type="compositionally biased region" description="Basic and acidic residues" evidence="6">
    <location>
        <begin position="720"/>
        <end position="742"/>
    </location>
</feature>
<evidence type="ECO:0000256" key="2">
    <source>
        <dbReference type="ARBA" id="ARBA00022553"/>
    </source>
</evidence>
<organism evidence="10">
    <name type="scientific">Camponotus floridanus</name>
    <name type="common">Florida carpenter ant</name>
    <dbReference type="NCBI Taxonomy" id="104421"/>
    <lineage>
        <taxon>Eukaryota</taxon>
        <taxon>Metazoa</taxon>
        <taxon>Ecdysozoa</taxon>
        <taxon>Arthropoda</taxon>
        <taxon>Hexapoda</taxon>
        <taxon>Insecta</taxon>
        <taxon>Pterygota</taxon>
        <taxon>Neoptera</taxon>
        <taxon>Endopterygota</taxon>
        <taxon>Hymenoptera</taxon>
        <taxon>Apocrita</taxon>
        <taxon>Aculeata</taxon>
        <taxon>Formicoidea</taxon>
        <taxon>Formicidae</taxon>
        <taxon>Formicinae</taxon>
        <taxon>Camponotus</taxon>
    </lineage>
</organism>
<accession>E2A7L9</accession>
<feature type="region of interest" description="Disordered" evidence="6">
    <location>
        <begin position="2052"/>
        <end position="2105"/>
    </location>
</feature>
<sequence>MTSFNLMESIIDEVALEGLDGITLQALWIRLANRFHDPLPLPKSLMEQVWSIIKKVKDFSFYELETPREPLVIFDRYEFVDPCLGIILEPPNVPPDIYPHCPIQDPKAGVRGSCSTYYTRKDIKNNVKNADLDEVTEKYGLSLVIVASQLIRTRALISVDVSPTLELTIMHYCFLERVGRARYHGEVTQGKLSLAALKEDPKTLFYHRKFLLHHKLITKQIHHQKTSSHTGSSSLLHLPRFYVERKPKMIYLAEQVLDILRSKENGVAEYDEIKRKLGIENSIKKLFRNSFFQKIAKTDICVPYRTLYPNAEPNEWRQKQDPSKEKKIRVVQLLYPDIDIVDVTWNKYEKDDDEDVIDMDVSNHKVNVPYLKQANAIIEASQLEGVSQAYLGKEMGLTKLQSRTFLRNMVKMGIIAKYMNDMGRQRITKYVSKKFEKGSKMSKQFNKEIHKIKELTKRITSDSDLKNKATLQVEDEKSSINNDDKHDQTINNDNKDDQTINNDDKDDQTSQRSDHQVNQTNIDAPISLLVKMKNSNINVKKQKVKPNISSMQQIANAKATSFYNSIKTNLTAQKPVHTEKGVNEVFGFMEAVQNSEKNTSNITYRLLRRANMIIEAVKEHQVIDDISKLTKMICEEEDKEGYDVKIDKKSLIRLLQKLAKDNLVKNIKLTLSANGRTERNMMFICDPNIDTDHTVIKSAVEQAKVKFCLTSSSQKAKKANRQDKEDKTKENIVDKPSDSREQLQELNRTISKNTLFSVKYKSDAKAGKQYGLSPKFIRMQTMHILLFYLVYDHPGIPKLSQQEQIEILKSNDYEIDDNLIQEFSTIYNIEVGWKMFVPPLPKHSGWPEGWALMCDVLLGLPLSIFVKVHNITFIIPELEHYLNHPIRKHYLVKNLPVTIRNTLLHARKYIFNIHETVTRLCYIGLVQFGPQRLKDKDQVFIYLNRYTELMDTTSSAPNYHKIEDKIYPVTKYFFDRMQVVEKYWYDMWTICVNTPLGDRAPVHGKDILVEDLNKKTAMIEAIVARTSKQTKEMDTGAVPGDRKGAAGIDSAFFAHLKRSWNRPVSSTNRQASKNHEKFGQRDLHLSKIQTKPVKYTEYDGLKKISGPPPPTISATELRKKMYDHFNGRKNEALPSQQSTKQKCIVRRVEPRKKSTRRHKYDESDYQALQRMPKLRADWESHEDNILLVCKVAATYLSSNPRKQLIDFIAVRDVLCTFSYNSDNKTSCACQRRLTYMLRQPRTVNSIALGVEEIKQDLFVDRRYGSTMERLKNECVSSADYKNRITEIFKELVGYIIKKYYDITEINPKKHIAMPRTAQEFNLLFELIYPAKPHHNQGFTKDVRSTNDIHAATINSLIHSSMCCKKDRRTWAYQLFKVYQRYPDILLRQAMNKIRSDQMVTVKKHHLASVKKFGNYMPTSSSQYQLSINYIHKLQTKWPYEMFKKSYDVFTKLLQWYSEHKNVPSQQQEEILNGIEILPVSCGIVTVIHDLLGRNQIDFDIEMPEQIITLDARYQGKDESFRVEQRYQDILTRLYRFKFENVDAQNAEFFESEMESSKDSSTRKRPIENDDYEKLAKIARRDEECNERKPEEEFEQNKMLIVTESGSVDESIGNLNLKDHSSVHKQNEKKIHRSKKRFIDIEDESMDYEESFLKRARLNSENSTDMEDIEKDEELNLCENLESIRKISSKKTLESLEPLRELKNQVREEALSTQPSTTTNVAVPRRVNEIIKNVPSETSYFSPFSKLNDTNDIEKKYTRIAMLGMREGITEADSHHAHEYFVVNSFKMFYSLETSSLATSSASSNEIENFKNYSIPSQLIPLRIDAVNDLLNKLNRTAIFPKSGISYTDYKDEIMTKKKKIPVEWKYVDAVCEFVREKKEVGACSQELQDKFFDKQGTNLYKAVSLLMENHIFLRSGVTNPRYIHHRYVDSWLIHSCKIYRLEQESVVPFKDSIYAKMQQGETVKTNIEINAKQNKEDTEIDSAIPSTSSDSQGKKVEEVEEKKDEKADNGLNNEDEEKEDSEINEETHGKRMQITCLLPQRDVYKSVAQLDSAIPSTSSDSQGKKVEEVEEKKDEKADNGLNNEDEEKEDSEINEETHGKRMHKQRTCLLPQRDVYKSAQQLDFTTTEEIKVVIKPWIRVDGVLNRKVLDRMLGAVMNYCLLHPGLTMEKVQSRFIPVLQPFHTRELVEILIKLDCLESKHLKKTRVTVFSQPSAIKINNITADIIDWFAEDEIVLEPAVDAVIKFSIFLSTRLYSTDFIP</sequence>
<protein>
    <submittedName>
        <fullName evidence="9">General transcription factor 3C polypeptide 1</fullName>
    </submittedName>
</protein>
<reference evidence="9 10" key="1">
    <citation type="journal article" date="2010" name="Science">
        <title>Genomic comparison of the ants Camponotus floridanus and Harpegnathos saltator.</title>
        <authorList>
            <person name="Bonasio R."/>
            <person name="Zhang G."/>
            <person name="Ye C."/>
            <person name="Mutti N.S."/>
            <person name="Fang X."/>
            <person name="Qin N."/>
            <person name="Donahue G."/>
            <person name="Yang P."/>
            <person name="Li Q."/>
            <person name="Li C."/>
            <person name="Zhang P."/>
            <person name="Huang Z."/>
            <person name="Berger S.L."/>
            <person name="Reinberg D."/>
            <person name="Wang J."/>
            <person name="Liebig J."/>
        </authorList>
    </citation>
    <scope>NUCLEOTIDE SEQUENCE [LARGE SCALE GENOMIC DNA]</scope>
    <source>
        <strain evidence="10">C129</strain>
    </source>
</reference>
<dbReference type="Proteomes" id="UP000000311">
    <property type="component" value="Unassembled WGS sequence"/>
</dbReference>
<name>E2A7L9_CAMFO</name>
<keyword evidence="5" id="KW-0539">Nucleus</keyword>
<dbReference type="GO" id="GO:0006384">
    <property type="term" value="P:transcription initiation at RNA polymerase III promoter"/>
    <property type="evidence" value="ECO:0007669"/>
    <property type="project" value="InterPro"/>
</dbReference>
<feature type="region of interest" description="Disordered" evidence="6">
    <location>
        <begin position="470"/>
        <end position="522"/>
    </location>
</feature>
<feature type="region of interest" description="Disordered" evidence="6">
    <location>
        <begin position="1972"/>
        <end position="2033"/>
    </location>
</feature>
<keyword evidence="4" id="KW-0804">Transcription</keyword>
<keyword evidence="3" id="KW-0238">DNA-binding</keyword>
<evidence type="ECO:0000259" key="7">
    <source>
        <dbReference type="Pfam" id="PF04182"/>
    </source>
</evidence>
<evidence type="ECO:0000256" key="4">
    <source>
        <dbReference type="ARBA" id="ARBA00023163"/>
    </source>
</evidence>
<dbReference type="InParanoid" id="E2A7L9"/>
<dbReference type="OMA" id="PHKVHVE"/>
<dbReference type="OrthoDB" id="68020at2759"/>
<dbReference type="InterPro" id="IPR035625">
    <property type="entry name" value="Tfc3-like_eWH"/>
</dbReference>
<dbReference type="Pfam" id="PF04182">
    <property type="entry name" value="B-block_TFIIIC"/>
    <property type="match status" value="1"/>
</dbReference>
<gene>
    <name evidence="9" type="ORF">EAG_02800</name>
</gene>
<dbReference type="PANTHER" id="PTHR15180:SF1">
    <property type="entry name" value="GENERAL TRANSCRIPTION FACTOR 3C POLYPEPTIDE 1"/>
    <property type="match status" value="1"/>
</dbReference>
<proteinExistence type="predicted"/>